<evidence type="ECO:0000313" key="1">
    <source>
        <dbReference type="EMBL" id="TSO98513.1"/>
    </source>
</evidence>
<dbReference type="OrthoDB" id="9909657at2759"/>
<accession>A0A556UFX3</accession>
<keyword evidence="2" id="KW-1185">Reference proteome</keyword>
<protein>
    <submittedName>
        <fullName evidence="1">Uncharacterized protein</fullName>
    </submittedName>
</protein>
<reference evidence="1 2" key="1">
    <citation type="journal article" date="2019" name="Genome Biol. Evol.">
        <title>Whole-Genome Sequencing of the Giant Devil Catfish, Bagarius yarrelli.</title>
        <authorList>
            <person name="Jiang W."/>
            <person name="Lv Y."/>
            <person name="Cheng L."/>
            <person name="Yang K."/>
            <person name="Chao B."/>
            <person name="Wang X."/>
            <person name="Li Y."/>
            <person name="Pan X."/>
            <person name="You X."/>
            <person name="Zhang Y."/>
            <person name="Yang J."/>
            <person name="Li J."/>
            <person name="Zhang X."/>
            <person name="Liu S."/>
            <person name="Sun C."/>
            <person name="Yang J."/>
            <person name="Shi Q."/>
        </authorList>
    </citation>
    <scope>NUCLEOTIDE SEQUENCE [LARGE SCALE GENOMIC DNA]</scope>
    <source>
        <strain evidence="1">JWS20170419001</strain>
        <tissue evidence="1">Muscle</tissue>
    </source>
</reference>
<dbReference type="PANTHER" id="PTHR35668">
    <property type="entry name" value="PROTEIN SHORTAGE IN CHIASMATA 1 ORTHOLOG"/>
    <property type="match status" value="1"/>
</dbReference>
<dbReference type="GO" id="GO:0016887">
    <property type="term" value="F:ATP hydrolysis activity"/>
    <property type="evidence" value="ECO:0007669"/>
    <property type="project" value="InterPro"/>
</dbReference>
<evidence type="ECO:0000313" key="2">
    <source>
        <dbReference type="Proteomes" id="UP000319801"/>
    </source>
</evidence>
<comment type="caution">
    <text evidence="1">The sequence shown here is derived from an EMBL/GenBank/DDBJ whole genome shotgun (WGS) entry which is preliminary data.</text>
</comment>
<name>A0A556UFX3_BAGYA</name>
<dbReference type="InterPro" id="IPR039991">
    <property type="entry name" value="SHOC1"/>
</dbReference>
<dbReference type="GO" id="GO:0000794">
    <property type="term" value="C:condensed nuclear chromosome"/>
    <property type="evidence" value="ECO:0007669"/>
    <property type="project" value="InterPro"/>
</dbReference>
<organism evidence="1 2">
    <name type="scientific">Bagarius yarrelli</name>
    <name type="common">Goonch</name>
    <name type="synonym">Bagrus yarrelli</name>
    <dbReference type="NCBI Taxonomy" id="175774"/>
    <lineage>
        <taxon>Eukaryota</taxon>
        <taxon>Metazoa</taxon>
        <taxon>Chordata</taxon>
        <taxon>Craniata</taxon>
        <taxon>Vertebrata</taxon>
        <taxon>Euteleostomi</taxon>
        <taxon>Actinopterygii</taxon>
        <taxon>Neopterygii</taxon>
        <taxon>Teleostei</taxon>
        <taxon>Ostariophysi</taxon>
        <taxon>Siluriformes</taxon>
        <taxon>Sisoridae</taxon>
        <taxon>Sisorinae</taxon>
        <taxon>Bagarius</taxon>
    </lineage>
</organism>
<dbReference type="AlphaFoldDB" id="A0A556UFX3"/>
<dbReference type="Pfam" id="PF17825">
    <property type="entry name" value="DUF5587"/>
    <property type="match status" value="1"/>
</dbReference>
<dbReference type="GO" id="GO:0003697">
    <property type="term" value="F:single-stranded DNA binding"/>
    <property type="evidence" value="ECO:0007669"/>
    <property type="project" value="TreeGrafter"/>
</dbReference>
<dbReference type="Proteomes" id="UP000319801">
    <property type="component" value="Unassembled WGS sequence"/>
</dbReference>
<dbReference type="GO" id="GO:0000712">
    <property type="term" value="P:resolution of meiotic recombination intermediates"/>
    <property type="evidence" value="ECO:0007669"/>
    <property type="project" value="InterPro"/>
</dbReference>
<dbReference type="PANTHER" id="PTHR35668:SF1">
    <property type="entry name" value="PROTEIN SHORTAGE IN CHIASMATA 1 ORTHOLOG"/>
    <property type="match status" value="1"/>
</dbReference>
<sequence length="202" mass="23134">MAHSTCTINGLGELLRKFQVLSYLSRKWAEPRLRVQCLQEQILTWLQRTSFQKILIVTAVEDSRELVMSLSQIPDPDPIAGFRSPLDRVPFVLFITEGLLKHCDLLQLLESKYNITLLERSHSPSLQQLGPTHLYDIITVDENTAILLQEVGELDQERAAERVVLRLSALSLQFSHCWVVLHCSDQYSALSPPHLILFLKYN</sequence>
<dbReference type="EMBL" id="VCAZ01000072">
    <property type="protein sequence ID" value="TSO98513.1"/>
    <property type="molecule type" value="Genomic_DNA"/>
</dbReference>
<proteinExistence type="predicted"/>
<gene>
    <name evidence="1" type="ORF">Baya_10595</name>
</gene>